<evidence type="ECO:0000313" key="2">
    <source>
        <dbReference type="EMBL" id="RRR95614.1"/>
    </source>
</evidence>
<evidence type="ECO:0000256" key="1">
    <source>
        <dbReference type="SAM" id="Phobius"/>
    </source>
</evidence>
<dbReference type="AlphaFoldDB" id="A0A426URM2"/>
<evidence type="ECO:0000313" key="4">
    <source>
        <dbReference type="Proteomes" id="UP000277256"/>
    </source>
</evidence>
<keyword evidence="1" id="KW-1133">Transmembrane helix</keyword>
<keyword evidence="1" id="KW-0812">Transmembrane</keyword>
<accession>A0A426URM2</accession>
<dbReference type="EMBL" id="RSEB01000002">
    <property type="protein sequence ID" value="RRS00847.1"/>
    <property type="molecule type" value="Genomic_DNA"/>
</dbReference>
<dbReference type="EMBL" id="RSEB01000011">
    <property type="protein sequence ID" value="RRR95614.1"/>
    <property type="molecule type" value="Genomic_DNA"/>
</dbReference>
<organism evidence="2 4">
    <name type="scientific">Glycomyces terrestris</name>
    <dbReference type="NCBI Taxonomy" id="2493553"/>
    <lineage>
        <taxon>Bacteria</taxon>
        <taxon>Bacillati</taxon>
        <taxon>Actinomycetota</taxon>
        <taxon>Actinomycetes</taxon>
        <taxon>Glycomycetales</taxon>
        <taxon>Glycomycetaceae</taxon>
        <taxon>Glycomyces</taxon>
    </lineage>
</organism>
<feature type="transmembrane region" description="Helical" evidence="1">
    <location>
        <begin position="12"/>
        <end position="32"/>
    </location>
</feature>
<sequence>IVGSQGESFGTAAGLFKGVIGLILILVANKIAHRLGEQGIYQKS</sequence>
<keyword evidence="1" id="KW-0472">Membrane</keyword>
<protein>
    <submittedName>
        <fullName evidence="2">Sugar ABC transporter permease</fullName>
    </submittedName>
</protein>
<proteinExistence type="predicted"/>
<comment type="caution">
    <text evidence="2">The sequence shown here is derived from an EMBL/GenBank/DDBJ whole genome shotgun (WGS) entry which is preliminary data.</text>
</comment>
<name>A0A426URM2_9ACTN</name>
<dbReference type="Proteomes" id="UP000277256">
    <property type="component" value="Unassembled WGS sequence"/>
</dbReference>
<reference evidence="2 4" key="1">
    <citation type="submission" date="2018-12" db="EMBL/GenBank/DDBJ databases">
        <title>Glycomyces sp. YIM 121974 draft genome.</title>
        <authorList>
            <person name="Li Q."/>
        </authorList>
    </citation>
    <scope>NUCLEOTIDE SEQUENCE [LARGE SCALE GENOMIC DNA]</scope>
    <source>
        <strain evidence="2 4">YIM 121974</strain>
    </source>
</reference>
<keyword evidence="4" id="KW-1185">Reference proteome</keyword>
<gene>
    <name evidence="3" type="ORF">EIW28_09960</name>
    <name evidence="2" type="ORF">EIW28_23740</name>
</gene>
<evidence type="ECO:0000313" key="3">
    <source>
        <dbReference type="EMBL" id="RRS00847.1"/>
    </source>
</evidence>
<feature type="non-terminal residue" evidence="2">
    <location>
        <position position="1"/>
    </location>
</feature>